<evidence type="ECO:0000313" key="5">
    <source>
        <dbReference type="Proteomes" id="UP000287177"/>
    </source>
</evidence>
<dbReference type="NCBIfam" id="TIGR00996">
    <property type="entry name" value="Mtu_fam_mce"/>
    <property type="match status" value="1"/>
</dbReference>
<dbReference type="RefSeq" id="WP_128108100.1">
    <property type="nucleotide sequence ID" value="NZ_ATDN01000010.1"/>
</dbReference>
<dbReference type="EMBL" id="ATDN01000010">
    <property type="protein sequence ID" value="RWA21287.1"/>
    <property type="molecule type" value="Genomic_DNA"/>
</dbReference>
<sequence length="477" mass="51008">MLSRIVRTQLIVFTVAAVIAMAVMVFGYLQVPTWLGIGHIKVTVQLDGTGGLYRFGNVTYRGVQIGKVSSVEPTASGATAVLSLKDSPRIPADVEAHVRSVSAVGEQYVDLVPRGDGPPFLENGAVIGKQDTTIPLKVGPVLDELSAMVKSVPKQKLSDLLDESFLAFDGAGYDVGSLLDSGARIAADADATADRTRILVEDSEPLLDSQVQSTETLRVWAHSLSAVTGQLVDSDPDIRTVLDTGPGAADEIARLLEQVKPTLPVLLANLTTVGEIGVTYNPSLEQLLVLLPPYVAGFGSLSQLNNPVGLSLGGFSLMNGDPPPCTVGFLPPSQWRSPDDETVIDTPDGLYCKLPQDSPIAVRGVRNNPCMGKPGKRAPTVEICNSDEPYKPLAMRQHVLGPYPFDPNLVSQGVLPDDRVLPDSHTFAPIEGTPPPPNAAAVPYDPRTGRYIGDDGQVYEQTDLKRQPTTWQELFPH</sequence>
<proteinExistence type="predicted"/>
<dbReference type="InterPro" id="IPR003399">
    <property type="entry name" value="Mce/MlaD"/>
</dbReference>
<dbReference type="AlphaFoldDB" id="A0A439DVV5"/>
<dbReference type="PANTHER" id="PTHR33371">
    <property type="entry name" value="INTERMEMBRANE PHOSPHOLIPID TRANSPORT SYSTEM BINDING PROTEIN MLAD-RELATED"/>
    <property type="match status" value="1"/>
</dbReference>
<keyword evidence="2" id="KW-1133">Transmembrane helix</keyword>
<organism evidence="4 5">
    <name type="scientific">Mycolicibacterium elephantis DSM 44368</name>
    <dbReference type="NCBI Taxonomy" id="1335622"/>
    <lineage>
        <taxon>Bacteria</taxon>
        <taxon>Bacillati</taxon>
        <taxon>Actinomycetota</taxon>
        <taxon>Actinomycetes</taxon>
        <taxon>Mycobacteriales</taxon>
        <taxon>Mycobacteriaceae</taxon>
        <taxon>Mycolicibacterium</taxon>
    </lineage>
</organism>
<dbReference type="InterPro" id="IPR005693">
    <property type="entry name" value="Mce"/>
</dbReference>
<feature type="region of interest" description="Disordered" evidence="1">
    <location>
        <begin position="427"/>
        <end position="451"/>
    </location>
</feature>
<keyword evidence="2" id="KW-0472">Membrane</keyword>
<reference evidence="4 5" key="1">
    <citation type="submission" date="2013-06" db="EMBL/GenBank/DDBJ databases">
        <title>The draft sequence of the Mycobacterium elephantis genome.</title>
        <authorList>
            <person name="Pettersson F.B."/>
            <person name="Das S."/>
            <person name="Dasgupta S."/>
            <person name="Bhattacharya A."/>
            <person name="Kirsebom L.A."/>
        </authorList>
    </citation>
    <scope>NUCLEOTIDE SEQUENCE [LARGE SCALE GENOMIC DNA]</scope>
    <source>
        <strain evidence="4 5">DSM 44368</strain>
    </source>
</reference>
<name>A0A439DVV5_9MYCO</name>
<evidence type="ECO:0000259" key="3">
    <source>
        <dbReference type="Pfam" id="PF02470"/>
    </source>
</evidence>
<evidence type="ECO:0000313" key="4">
    <source>
        <dbReference type="EMBL" id="RWA21287.1"/>
    </source>
</evidence>
<keyword evidence="5" id="KW-1185">Reference proteome</keyword>
<dbReference type="PANTHER" id="PTHR33371:SF16">
    <property type="entry name" value="MCE-FAMILY PROTEIN MCE3F"/>
    <property type="match status" value="1"/>
</dbReference>
<dbReference type="InterPro" id="IPR052336">
    <property type="entry name" value="MlaD_Phospholipid_Transporter"/>
</dbReference>
<evidence type="ECO:0000256" key="1">
    <source>
        <dbReference type="SAM" id="MobiDB-lite"/>
    </source>
</evidence>
<accession>A0A439DVV5</accession>
<gene>
    <name evidence="4" type="ORF">MELE44368_16320</name>
</gene>
<dbReference type="Pfam" id="PF02470">
    <property type="entry name" value="MlaD"/>
    <property type="match status" value="1"/>
</dbReference>
<comment type="caution">
    <text evidence="4">The sequence shown here is derived from an EMBL/GenBank/DDBJ whole genome shotgun (WGS) entry which is preliminary data.</text>
</comment>
<protein>
    <submittedName>
        <fullName evidence="4">Mammalian cell entry protein</fullName>
    </submittedName>
</protein>
<dbReference type="GO" id="GO:0005576">
    <property type="term" value="C:extracellular region"/>
    <property type="evidence" value="ECO:0007669"/>
    <property type="project" value="TreeGrafter"/>
</dbReference>
<evidence type="ECO:0000256" key="2">
    <source>
        <dbReference type="SAM" id="Phobius"/>
    </source>
</evidence>
<keyword evidence="2" id="KW-0812">Transmembrane</keyword>
<feature type="transmembrane region" description="Helical" evidence="2">
    <location>
        <begin position="12"/>
        <end position="31"/>
    </location>
</feature>
<dbReference type="Proteomes" id="UP000287177">
    <property type="component" value="Unassembled WGS sequence"/>
</dbReference>
<feature type="domain" description="Mce/MlaD" evidence="3">
    <location>
        <begin position="40"/>
        <end position="113"/>
    </location>
</feature>